<feature type="domain" description="DZIP3-like HEPN" evidence="1">
    <location>
        <begin position="418"/>
        <end position="547"/>
    </location>
</feature>
<sequence length="801" mass="92574">MAESNNVDLKFRTEHDNSGKENYDRLLSVFHTGTDVKRSLLEQYLREKHLNLLDWLTDVNQTFLKFDDVKRAIKRSSTIQLTDLELSTIDILLKFHCFDMFWELCLLNTRLEEILNSHKEELLRIHHNSIRQHGLPSFSTEQYTPNLTKNQWDILFKSGESSEIKGEGNVADISATKDITLSSLDKPLNILLLYTVCPLFQSVITVSNCQIQISKIAVLNSECKCFMFEKLWNIIESHIISIAAHCKLSDYYKGKCETTKQTFFNKTLSQENRKCILEDAFNNPDFIRNKQFCNRVRKELDLITIDDNLNLARKLCGKEIPILLVDGKYTKGAYPLSVVKNADKDLEVMKSVCTNQVMEADQNETEDEMQADDIQKRINKHSHLKVVQLITSIAKDVLVDVLKVRLPGGNFGYAFNGMKKKILPQLNNHGRQLLYPDGSSYSGDLSDLDISLIYTILRNINTIAPQLNGWGNMPKDNDRSLSANIDRIRIFKNKYVSHCSYLSLDEQDFLQTWKEIGQCIIQLGGDDYIRKIDSLLTTEINPVMEKELCNTIRRLKEADRQNELNYDSLKEDINEIKQHLRMTNKSPTDTATASNGSLGSVPLEFRIEGDNIPLVEEIKKRTNDLSSDDMRITFAKEGSIIIGLMVSPSALYTVGNFLGMIDTLLSKLLQMYPHYGNGHTTRIVASVNFMDEQNEPIGFPMKQNLVSTTELQIMTDRYILMMTMEEHTRKLARDIRMMRMEESRGKLDRDIMIMGMEERRRKLDRDIRIMGMEERRRKLDPDIRMMRMEESRRKLVTNSLY</sequence>
<dbReference type="OrthoDB" id="6161471at2759"/>
<dbReference type="Pfam" id="PF18738">
    <property type="entry name" value="HEPN_DZIP3"/>
    <property type="match status" value="1"/>
</dbReference>
<evidence type="ECO:0000259" key="1">
    <source>
        <dbReference type="Pfam" id="PF18738"/>
    </source>
</evidence>
<name>A0A6J8AJY1_MYTCO</name>
<dbReference type="AlphaFoldDB" id="A0A6J8AJY1"/>
<dbReference type="EMBL" id="CACVKT020001588">
    <property type="protein sequence ID" value="CAC5369363.1"/>
    <property type="molecule type" value="Genomic_DNA"/>
</dbReference>
<organism evidence="2 3">
    <name type="scientific">Mytilus coruscus</name>
    <name type="common">Sea mussel</name>
    <dbReference type="NCBI Taxonomy" id="42192"/>
    <lineage>
        <taxon>Eukaryota</taxon>
        <taxon>Metazoa</taxon>
        <taxon>Spiralia</taxon>
        <taxon>Lophotrochozoa</taxon>
        <taxon>Mollusca</taxon>
        <taxon>Bivalvia</taxon>
        <taxon>Autobranchia</taxon>
        <taxon>Pteriomorphia</taxon>
        <taxon>Mytilida</taxon>
        <taxon>Mytiloidea</taxon>
        <taxon>Mytilidae</taxon>
        <taxon>Mytilinae</taxon>
        <taxon>Mytilus</taxon>
    </lineage>
</organism>
<proteinExistence type="predicted"/>
<evidence type="ECO:0000313" key="2">
    <source>
        <dbReference type="EMBL" id="CAC5369363.1"/>
    </source>
</evidence>
<accession>A0A6J8AJY1</accession>
<keyword evidence="3" id="KW-1185">Reference proteome</keyword>
<dbReference type="InterPro" id="IPR041249">
    <property type="entry name" value="HEPN_DZIP3"/>
</dbReference>
<gene>
    <name evidence="2" type="ORF">MCOR_8579</name>
</gene>
<protein>
    <recommendedName>
        <fullName evidence="1">DZIP3-like HEPN domain-containing protein</fullName>
    </recommendedName>
</protein>
<evidence type="ECO:0000313" key="3">
    <source>
        <dbReference type="Proteomes" id="UP000507470"/>
    </source>
</evidence>
<reference evidence="2 3" key="1">
    <citation type="submission" date="2020-06" db="EMBL/GenBank/DDBJ databases">
        <authorList>
            <person name="Li R."/>
            <person name="Bekaert M."/>
        </authorList>
    </citation>
    <scope>NUCLEOTIDE SEQUENCE [LARGE SCALE GENOMIC DNA]</scope>
    <source>
        <strain evidence="3">wild</strain>
    </source>
</reference>
<dbReference type="Proteomes" id="UP000507470">
    <property type="component" value="Unassembled WGS sequence"/>
</dbReference>